<sequence length="150" mass="17603">MIEEGDNIMSFLNWNIIICIVVLLLLLLLIYFYIKKRHNIRVILAIWALAVIVSIISVYLAYCILEDIDIIARICHDIDSSNNTLTNYNLEDDTIQFLILRCCIPVILYLLLISHVYSLVAKNNHKFIFLKHLWVASHERIHSYFINQLT</sequence>
<evidence type="ECO:0000256" key="1">
    <source>
        <dbReference type="SAM" id="Phobius"/>
    </source>
</evidence>
<accession>A0A6H0BAM6</accession>
<dbReference type="RefSeq" id="YP_009763313.1">
    <property type="nucleotide sequence ID" value="NC_047289.1"/>
</dbReference>
<evidence type="ECO:0000313" key="2">
    <source>
        <dbReference type="EMBL" id="QIS49091.1"/>
    </source>
</evidence>
<keyword evidence="1" id="KW-0472">Membrane</keyword>
<organism evidence="2">
    <name type="scientific">Metarhizium rileyi (strain RCEF 4871)</name>
    <name type="common">Nomuraea rileyi</name>
    <dbReference type="NCBI Taxonomy" id="1649241"/>
    <lineage>
        <taxon>Eukaryota</taxon>
        <taxon>Fungi</taxon>
        <taxon>Dikarya</taxon>
        <taxon>Ascomycota</taxon>
        <taxon>Pezizomycotina</taxon>
        <taxon>Sordariomycetes</taxon>
        <taxon>Hypocreomycetidae</taxon>
        <taxon>Hypocreales</taxon>
        <taxon>Clavicipitaceae</taxon>
        <taxon>Metarhizium</taxon>
    </lineage>
</organism>
<reference evidence="2" key="1">
    <citation type="journal article" date="2020" name="Mitochondrial DNA Part B Resour">
        <title>Complete mitogenome of the entomopathogenic fungus Metarhizium rileyi.</title>
        <authorList>
            <person name="Zhang S."/>
            <person name="Ren L.-Y."/>
            <person name="Zhang Y.-J."/>
        </authorList>
    </citation>
    <scope>NUCLEOTIDE SEQUENCE</scope>
    <source>
        <strain evidence="2">RCEF 4871</strain>
    </source>
</reference>
<feature type="transmembrane region" description="Helical" evidence="1">
    <location>
        <begin position="12"/>
        <end position="34"/>
    </location>
</feature>
<dbReference type="AlphaFoldDB" id="A0A6H0BAM6"/>
<dbReference type="GeneID" id="54603122"/>
<protein>
    <submittedName>
        <fullName evidence="2">Uncharacterized protein</fullName>
    </submittedName>
</protein>
<keyword evidence="1" id="KW-0812">Transmembrane</keyword>
<feature type="transmembrane region" description="Helical" evidence="1">
    <location>
        <begin position="41"/>
        <end position="62"/>
    </location>
</feature>
<geneLocation type="mitochondrion" evidence="2"/>
<feature type="transmembrane region" description="Helical" evidence="1">
    <location>
        <begin position="98"/>
        <end position="120"/>
    </location>
</feature>
<name>A0A6H0BAM6_METRR</name>
<proteinExistence type="predicted"/>
<dbReference type="EMBL" id="MT107156">
    <property type="protein sequence ID" value="QIS49091.1"/>
    <property type="molecule type" value="Genomic_DNA"/>
</dbReference>
<gene>
    <name evidence="2" type="primary">orf150</name>
</gene>
<keyword evidence="2" id="KW-0496">Mitochondrion</keyword>
<keyword evidence="1" id="KW-1133">Transmembrane helix</keyword>